<dbReference type="SMART" id="SM00062">
    <property type="entry name" value="PBPb"/>
    <property type="match status" value="1"/>
</dbReference>
<protein>
    <submittedName>
        <fullName evidence="4">Amino acid ABC transporter substrate-binding protein</fullName>
    </submittedName>
</protein>
<organism evidence="4 5">
    <name type="scientific">Lactococcus garvieae TRF1</name>
    <dbReference type="NCBI Taxonomy" id="1380772"/>
    <lineage>
        <taxon>Bacteria</taxon>
        <taxon>Bacillati</taxon>
        <taxon>Bacillota</taxon>
        <taxon>Bacilli</taxon>
        <taxon>Lactobacillales</taxon>
        <taxon>Streptococcaceae</taxon>
        <taxon>Lactococcus</taxon>
    </lineage>
</organism>
<dbReference type="EMBL" id="AVFE01000007">
    <property type="protein sequence ID" value="ETD05306.1"/>
    <property type="molecule type" value="Genomic_DNA"/>
</dbReference>
<comment type="caution">
    <text evidence="4">The sequence shown here is derived from an EMBL/GenBank/DDBJ whole genome shotgun (WGS) entry which is preliminary data.</text>
</comment>
<keyword evidence="1 2" id="KW-0732">Signal</keyword>
<feature type="signal peptide" evidence="2">
    <location>
        <begin position="1"/>
        <end position="22"/>
    </location>
</feature>
<dbReference type="PANTHER" id="PTHR35936">
    <property type="entry name" value="MEMBRANE-BOUND LYTIC MUREIN TRANSGLYCOSYLASE F"/>
    <property type="match status" value="1"/>
</dbReference>
<dbReference type="Gene3D" id="3.40.190.10">
    <property type="entry name" value="Periplasmic binding protein-like II"/>
    <property type="match status" value="2"/>
</dbReference>
<dbReference type="PROSITE" id="PS51257">
    <property type="entry name" value="PROKAR_LIPOPROTEIN"/>
    <property type="match status" value="1"/>
</dbReference>
<dbReference type="PATRIC" id="fig|1380772.3.peg.618"/>
<evidence type="ECO:0000256" key="1">
    <source>
        <dbReference type="ARBA" id="ARBA00022729"/>
    </source>
</evidence>
<dbReference type="SUPFAM" id="SSF53850">
    <property type="entry name" value="Periplasmic binding protein-like II"/>
    <property type="match status" value="1"/>
</dbReference>
<name>V8AT18_9LACT</name>
<evidence type="ECO:0000259" key="3">
    <source>
        <dbReference type="SMART" id="SM00062"/>
    </source>
</evidence>
<accession>V8AT18</accession>
<gene>
    <name evidence="4" type="ORF">N568_0103125</name>
</gene>
<dbReference type="PANTHER" id="PTHR35936:SF34">
    <property type="entry name" value="ABC TRANSPORTER EXTRACELLULAR-BINDING PROTEIN YCKB-RELATED"/>
    <property type="match status" value="1"/>
</dbReference>
<sequence length="271" mass="30538">MKKIKFYLLPFLLLFIFMSLTACGVNTKKNTWQKIEESKTITIGYEADFAPLTSRQESGKPEGFNVALAEAIFASYNIKVDWKALDWSAKEKALKEGEVDLIWGPYTANKTREKTLLFSQPYHTGNLVLLVPKEAELYNIGDMHGQAVGGQKASAAYDLFSEYPQILKNIVKENLMFLYNQPSDAIAALQAGEIQAALLDKDYTQTYLRHHQLEGLYNVLETPYPQVEYAVAARKKDTELMDKVNQGLQAFSSRVNLANSLSSGFFLKVLK</sequence>
<evidence type="ECO:0000256" key="2">
    <source>
        <dbReference type="SAM" id="SignalP"/>
    </source>
</evidence>
<dbReference type="InterPro" id="IPR001638">
    <property type="entry name" value="Solute-binding_3/MltF_N"/>
</dbReference>
<evidence type="ECO:0000313" key="4">
    <source>
        <dbReference type="EMBL" id="ETD05306.1"/>
    </source>
</evidence>
<feature type="domain" description="Solute-binding protein family 3/N-terminal" evidence="3">
    <location>
        <begin position="40"/>
        <end position="269"/>
    </location>
</feature>
<proteinExistence type="predicted"/>
<evidence type="ECO:0000313" key="5">
    <source>
        <dbReference type="Proteomes" id="UP000018692"/>
    </source>
</evidence>
<feature type="chain" id="PRO_5038454057" evidence="2">
    <location>
        <begin position="23"/>
        <end position="271"/>
    </location>
</feature>
<reference evidence="4 5" key="1">
    <citation type="submission" date="2013-07" db="EMBL/GenBank/DDBJ databases">
        <title>Isolation of Lactococcus garvieae strain TRF1 from the fecal material of a timber rattlesnake.</title>
        <authorList>
            <person name="McLaughlin R.W."/>
            <person name="Cochran P.A."/>
            <person name="Dowd S.E."/>
        </authorList>
    </citation>
    <scope>NUCLEOTIDE SEQUENCE [LARGE SCALE GENOMIC DNA]</scope>
    <source>
        <strain evidence="4 5">TRF1</strain>
    </source>
</reference>
<dbReference type="AlphaFoldDB" id="V8AT18"/>
<dbReference type="Proteomes" id="UP000018692">
    <property type="component" value="Unassembled WGS sequence"/>
</dbReference>
<dbReference type="Pfam" id="PF00497">
    <property type="entry name" value="SBP_bac_3"/>
    <property type="match status" value="1"/>
</dbReference>